<dbReference type="EMBL" id="JAPWTJ010000563">
    <property type="protein sequence ID" value="KAJ8977292.1"/>
    <property type="molecule type" value="Genomic_DNA"/>
</dbReference>
<evidence type="ECO:0000256" key="7">
    <source>
        <dbReference type="RuleBase" id="RU361156"/>
    </source>
</evidence>
<evidence type="ECO:0000256" key="2">
    <source>
        <dbReference type="ARBA" id="ARBA00022645"/>
    </source>
</evidence>
<sequence length="326" mass="37373">MISYQFPNGNFQQEPVKSNPDDDPLILTPLIDQNKIEEAKQAARVNPDMFLGVESYSGFFTVNKEYNFHKSNMFFWFFPSENNYGNDPVILWLQGALNERSSSLFGLFMENGPFSVNSDHQLVPREYSWTKNHSVLYIDNPVGAGYSFTNDLYAKNQTEVGKDLYNALQQFFKLFSELRENDFFIIGESYAGKYIPAIGYTILKENLKAENKINLQGLAIGNGFSDPIHQIDYSDYLYQLGILDRNVRKSLKENENEDLTRHFLTQNAHNFQAVIPANYNLQRDSSVANSKITNIATSPQKFRYPRYSRAFSNSATSRSILGLDID</sequence>
<reference evidence="8" key="1">
    <citation type="journal article" date="2023" name="Insect Mol. Biol.">
        <title>Genome sequencing provides insights into the evolution of gene families encoding plant cell wall-degrading enzymes in longhorned beetles.</title>
        <authorList>
            <person name="Shin N.R."/>
            <person name="Okamura Y."/>
            <person name="Kirsch R."/>
            <person name="Pauchet Y."/>
        </authorList>
    </citation>
    <scope>NUCLEOTIDE SEQUENCE</scope>
    <source>
        <strain evidence="8">MMC_N1</strain>
    </source>
</reference>
<dbReference type="InterPro" id="IPR001563">
    <property type="entry name" value="Peptidase_S10"/>
</dbReference>
<evidence type="ECO:0000313" key="9">
    <source>
        <dbReference type="Proteomes" id="UP001162164"/>
    </source>
</evidence>
<dbReference type="InterPro" id="IPR029058">
    <property type="entry name" value="AB_hydrolase_fold"/>
</dbReference>
<dbReference type="PROSITE" id="PS00131">
    <property type="entry name" value="CARBOXYPEPT_SER_SER"/>
    <property type="match status" value="1"/>
</dbReference>
<evidence type="ECO:0000256" key="5">
    <source>
        <dbReference type="ARBA" id="ARBA00022801"/>
    </source>
</evidence>
<evidence type="ECO:0000313" key="8">
    <source>
        <dbReference type="EMBL" id="KAJ8977292.1"/>
    </source>
</evidence>
<keyword evidence="4" id="KW-0732">Signal</keyword>
<organism evidence="8 9">
    <name type="scientific">Molorchus minor</name>
    <dbReference type="NCBI Taxonomy" id="1323400"/>
    <lineage>
        <taxon>Eukaryota</taxon>
        <taxon>Metazoa</taxon>
        <taxon>Ecdysozoa</taxon>
        <taxon>Arthropoda</taxon>
        <taxon>Hexapoda</taxon>
        <taxon>Insecta</taxon>
        <taxon>Pterygota</taxon>
        <taxon>Neoptera</taxon>
        <taxon>Endopterygota</taxon>
        <taxon>Coleoptera</taxon>
        <taxon>Polyphaga</taxon>
        <taxon>Cucujiformia</taxon>
        <taxon>Chrysomeloidea</taxon>
        <taxon>Cerambycidae</taxon>
        <taxon>Lamiinae</taxon>
        <taxon>Monochamini</taxon>
        <taxon>Molorchus</taxon>
    </lineage>
</organism>
<dbReference type="PANTHER" id="PTHR11802">
    <property type="entry name" value="SERINE PROTEASE FAMILY S10 SERINE CARBOXYPEPTIDASE"/>
    <property type="match status" value="1"/>
</dbReference>
<dbReference type="Pfam" id="PF00450">
    <property type="entry name" value="Peptidase_S10"/>
    <property type="match status" value="1"/>
</dbReference>
<keyword evidence="9" id="KW-1185">Reference proteome</keyword>
<evidence type="ECO:0000256" key="6">
    <source>
        <dbReference type="ARBA" id="ARBA00023180"/>
    </source>
</evidence>
<keyword evidence="6" id="KW-0325">Glycoprotein</keyword>
<dbReference type="Proteomes" id="UP001162164">
    <property type="component" value="Unassembled WGS sequence"/>
</dbReference>
<keyword evidence="2 7" id="KW-0121">Carboxypeptidase</keyword>
<protein>
    <recommendedName>
        <fullName evidence="7">Carboxypeptidase</fullName>
        <ecNumber evidence="7">3.4.16.-</ecNumber>
    </recommendedName>
</protein>
<evidence type="ECO:0000256" key="1">
    <source>
        <dbReference type="ARBA" id="ARBA00009431"/>
    </source>
</evidence>
<comment type="similarity">
    <text evidence="1 7">Belongs to the peptidase S10 family.</text>
</comment>
<evidence type="ECO:0000256" key="3">
    <source>
        <dbReference type="ARBA" id="ARBA00022670"/>
    </source>
</evidence>
<dbReference type="Gene3D" id="3.40.50.1820">
    <property type="entry name" value="alpha/beta hydrolase"/>
    <property type="match status" value="1"/>
</dbReference>
<comment type="caution">
    <text evidence="8">The sequence shown here is derived from an EMBL/GenBank/DDBJ whole genome shotgun (WGS) entry which is preliminary data.</text>
</comment>
<dbReference type="EC" id="3.4.16.-" evidence="7"/>
<dbReference type="PRINTS" id="PR00724">
    <property type="entry name" value="CRBOXYPTASEC"/>
</dbReference>
<evidence type="ECO:0000256" key="4">
    <source>
        <dbReference type="ARBA" id="ARBA00022729"/>
    </source>
</evidence>
<dbReference type="PANTHER" id="PTHR11802:SF472">
    <property type="entry name" value="SERINE CARBOXYPEPTIDASE CPVL-RELATED"/>
    <property type="match status" value="1"/>
</dbReference>
<keyword evidence="3 7" id="KW-0645">Protease</keyword>
<proteinExistence type="inferred from homology"/>
<accession>A0ABQ9JHB7</accession>
<keyword evidence="5 7" id="KW-0378">Hydrolase</keyword>
<gene>
    <name evidence="8" type="ORF">NQ317_007431</name>
</gene>
<name>A0ABQ9JHB7_9CUCU</name>
<dbReference type="SUPFAM" id="SSF53474">
    <property type="entry name" value="alpha/beta-Hydrolases"/>
    <property type="match status" value="1"/>
</dbReference>
<dbReference type="InterPro" id="IPR018202">
    <property type="entry name" value="Ser_caboxypep_ser_AS"/>
</dbReference>